<name>A0A4R2GM01_9BACT</name>
<organism evidence="1 2">
    <name type="scientific">Natronoflexus pectinivorans</name>
    <dbReference type="NCBI Taxonomy" id="682526"/>
    <lineage>
        <taxon>Bacteria</taxon>
        <taxon>Pseudomonadati</taxon>
        <taxon>Bacteroidota</taxon>
        <taxon>Bacteroidia</taxon>
        <taxon>Marinilabiliales</taxon>
        <taxon>Marinilabiliaceae</taxon>
        <taxon>Natronoflexus</taxon>
    </lineage>
</organism>
<protein>
    <submittedName>
        <fullName evidence="1">Uncharacterized protein</fullName>
    </submittedName>
</protein>
<sequence>MFKVLLLAIALMAVVAVLFSVGVFLKKKGGMVNTHVGGNKELTKRGISCATSQDREERKKKNGAQ</sequence>
<proteinExistence type="predicted"/>
<comment type="caution">
    <text evidence="1">The sequence shown here is derived from an EMBL/GenBank/DDBJ whole genome shotgun (WGS) entry which is preliminary data.</text>
</comment>
<evidence type="ECO:0000313" key="1">
    <source>
        <dbReference type="EMBL" id="TCO09747.1"/>
    </source>
</evidence>
<dbReference type="OrthoDB" id="1123156at2"/>
<dbReference type="Proteomes" id="UP000295221">
    <property type="component" value="Unassembled WGS sequence"/>
</dbReference>
<gene>
    <name evidence="1" type="ORF">EV194_102173</name>
</gene>
<dbReference type="AlphaFoldDB" id="A0A4R2GM01"/>
<accession>A0A4R2GM01</accession>
<dbReference type="EMBL" id="SLWK01000002">
    <property type="protein sequence ID" value="TCO09747.1"/>
    <property type="molecule type" value="Genomic_DNA"/>
</dbReference>
<dbReference type="RefSeq" id="WP_132432515.1">
    <property type="nucleotide sequence ID" value="NZ_SLWK01000002.1"/>
</dbReference>
<keyword evidence="2" id="KW-1185">Reference proteome</keyword>
<evidence type="ECO:0000313" key="2">
    <source>
        <dbReference type="Proteomes" id="UP000295221"/>
    </source>
</evidence>
<reference evidence="1 2" key="1">
    <citation type="submission" date="2019-03" db="EMBL/GenBank/DDBJ databases">
        <title>Genomic Encyclopedia of Type Strains, Phase IV (KMG-IV): sequencing the most valuable type-strain genomes for metagenomic binning, comparative biology and taxonomic classification.</title>
        <authorList>
            <person name="Goeker M."/>
        </authorList>
    </citation>
    <scope>NUCLEOTIDE SEQUENCE [LARGE SCALE GENOMIC DNA]</scope>
    <source>
        <strain evidence="1 2">DSM 24179</strain>
    </source>
</reference>